<reference evidence="2 3" key="1">
    <citation type="submission" date="2019-03" db="EMBL/GenBank/DDBJ databases">
        <title>Genomic Encyclopedia of Type Strains, Phase IV (KMG-IV): sequencing the most valuable type-strain genomes for metagenomic binning, comparative biology and taxonomic classification.</title>
        <authorList>
            <person name="Goeker M."/>
        </authorList>
    </citation>
    <scope>NUCLEOTIDE SEQUENCE [LARGE SCALE GENOMIC DNA]</scope>
    <source>
        <strain evidence="2 3">DSM 101</strain>
    </source>
</reference>
<evidence type="ECO:0000256" key="1">
    <source>
        <dbReference type="ARBA" id="ARBA00006987"/>
    </source>
</evidence>
<dbReference type="Pfam" id="PF03401">
    <property type="entry name" value="TctC"/>
    <property type="match status" value="1"/>
</dbReference>
<dbReference type="InterPro" id="IPR005064">
    <property type="entry name" value="BUG"/>
</dbReference>
<dbReference type="PANTHER" id="PTHR42928:SF5">
    <property type="entry name" value="BLR1237 PROTEIN"/>
    <property type="match status" value="1"/>
</dbReference>
<dbReference type="PIRSF" id="PIRSF017082">
    <property type="entry name" value="YflP"/>
    <property type="match status" value="1"/>
</dbReference>
<dbReference type="Gene3D" id="3.40.190.10">
    <property type="entry name" value="Periplasmic binding protein-like II"/>
    <property type="match status" value="1"/>
</dbReference>
<dbReference type="InterPro" id="IPR006311">
    <property type="entry name" value="TAT_signal"/>
</dbReference>
<evidence type="ECO:0000313" key="3">
    <source>
        <dbReference type="Proteomes" id="UP000295030"/>
    </source>
</evidence>
<name>A0A4R1HFT5_ANCAQ</name>
<dbReference type="SUPFAM" id="SSF53850">
    <property type="entry name" value="Periplasmic binding protein-like II"/>
    <property type="match status" value="1"/>
</dbReference>
<sequence length="334" mass="35931">MKSGTTRREALKLTMLAGASLACPNIVRAADKYPSRPIKIVVPFAPGGSSDRLSRVAMPFVQKELGQPLEVVYQPGGGTVLGHTYLLNQPLDGYTICNSAVTYIPLTIAQGLAPFKVDDFSMINLPSRDFTMAVTAKDTSVKSFADALDRLKKDPRSVSLGVQASSVDYVNMILVLQAVGIDTAKIRLVTYDGGGPVRNAAAGGQIDVGFAGAEGFINLRDKIRVLAGFWDETIAEWSGAPLVSKIATETGIKVNYLPGALRGWVVPTKLKQEQPEIFKTLVGAFERATKNPEAIKASQVQQLGLVWYGPEASDAMYQKTAKVLQEHAYLLKGS</sequence>
<dbReference type="Proteomes" id="UP000295030">
    <property type="component" value="Unassembled WGS sequence"/>
</dbReference>
<comment type="caution">
    <text evidence="2">The sequence shown here is derived from an EMBL/GenBank/DDBJ whole genome shotgun (WGS) entry which is preliminary data.</text>
</comment>
<dbReference type="RefSeq" id="WP_165901670.1">
    <property type="nucleotide sequence ID" value="NZ_SMFY01000005.1"/>
</dbReference>
<evidence type="ECO:0000313" key="2">
    <source>
        <dbReference type="EMBL" id="TCK19691.1"/>
    </source>
</evidence>
<keyword evidence="3" id="KW-1185">Reference proteome</keyword>
<dbReference type="PANTHER" id="PTHR42928">
    <property type="entry name" value="TRICARBOXYLATE-BINDING PROTEIN"/>
    <property type="match status" value="1"/>
</dbReference>
<dbReference type="AlphaFoldDB" id="A0A4R1HFT5"/>
<comment type="similarity">
    <text evidence="1">Belongs to the UPF0065 (bug) family.</text>
</comment>
<keyword evidence="2" id="KW-0675">Receptor</keyword>
<proteinExistence type="inferred from homology"/>
<gene>
    <name evidence="2" type="ORF">EV667_4142</name>
</gene>
<accession>A0A4R1HFT5</accession>
<dbReference type="PROSITE" id="PS51318">
    <property type="entry name" value="TAT"/>
    <property type="match status" value="1"/>
</dbReference>
<dbReference type="Gene3D" id="3.40.190.150">
    <property type="entry name" value="Bordetella uptake gene, domain 1"/>
    <property type="match status" value="1"/>
</dbReference>
<protein>
    <submittedName>
        <fullName evidence="2">Tripartite-type tricarboxylate transporter receptor subunit TctC</fullName>
    </submittedName>
</protein>
<dbReference type="PROSITE" id="PS51257">
    <property type="entry name" value="PROKAR_LIPOPROTEIN"/>
    <property type="match status" value="1"/>
</dbReference>
<dbReference type="EMBL" id="SMFY01000005">
    <property type="protein sequence ID" value="TCK19691.1"/>
    <property type="molecule type" value="Genomic_DNA"/>
</dbReference>
<organism evidence="2 3">
    <name type="scientific">Ancylobacter aquaticus</name>
    <dbReference type="NCBI Taxonomy" id="100"/>
    <lineage>
        <taxon>Bacteria</taxon>
        <taxon>Pseudomonadati</taxon>
        <taxon>Pseudomonadota</taxon>
        <taxon>Alphaproteobacteria</taxon>
        <taxon>Hyphomicrobiales</taxon>
        <taxon>Xanthobacteraceae</taxon>
        <taxon>Ancylobacter</taxon>
    </lineage>
</organism>
<dbReference type="InterPro" id="IPR042100">
    <property type="entry name" value="Bug_dom1"/>
</dbReference>